<organism evidence="2 3">
    <name type="scientific">Staurois parvus</name>
    <dbReference type="NCBI Taxonomy" id="386267"/>
    <lineage>
        <taxon>Eukaryota</taxon>
        <taxon>Metazoa</taxon>
        <taxon>Chordata</taxon>
        <taxon>Craniata</taxon>
        <taxon>Vertebrata</taxon>
        <taxon>Euteleostomi</taxon>
        <taxon>Amphibia</taxon>
        <taxon>Batrachia</taxon>
        <taxon>Anura</taxon>
        <taxon>Neobatrachia</taxon>
        <taxon>Ranoidea</taxon>
        <taxon>Ranidae</taxon>
        <taxon>Staurois</taxon>
    </lineage>
</organism>
<feature type="region of interest" description="Disordered" evidence="1">
    <location>
        <begin position="64"/>
        <end position="100"/>
    </location>
</feature>
<proteinExistence type="predicted"/>
<dbReference type="Proteomes" id="UP001162483">
    <property type="component" value="Unassembled WGS sequence"/>
</dbReference>
<accession>A0ABN9ADW3</accession>
<sequence>MGTQFQIVSSTDGGATLQLAPVSNSTKHVPIKPAPPQKPNNIVKVTGTAGNSLTLALPLNSLQDSSNEASSQLLPSKQSKKARKKPFQTAPTPSSPSQEQVETVVIETTADNILQAGNNLVIVQSPGTGQPTVLQLVQPKTDTQMVQIPQQALRVVQAASATLPAVPQKAVQNVQNTEIVPTQVLIHANYGILY</sequence>
<dbReference type="EMBL" id="CATNWA010000033">
    <property type="protein sequence ID" value="CAI9531983.1"/>
    <property type="molecule type" value="Genomic_DNA"/>
</dbReference>
<keyword evidence="3" id="KW-1185">Reference proteome</keyword>
<evidence type="ECO:0000313" key="3">
    <source>
        <dbReference type="Proteomes" id="UP001162483"/>
    </source>
</evidence>
<reference evidence="2" key="1">
    <citation type="submission" date="2023-05" db="EMBL/GenBank/DDBJ databases">
        <authorList>
            <person name="Stuckert A."/>
        </authorList>
    </citation>
    <scope>NUCLEOTIDE SEQUENCE</scope>
</reference>
<feature type="compositionally biased region" description="Polar residues" evidence="1">
    <location>
        <begin position="89"/>
        <end position="100"/>
    </location>
</feature>
<gene>
    <name evidence="2" type="ORF">SPARVUS_LOCUS89548</name>
</gene>
<evidence type="ECO:0000256" key="1">
    <source>
        <dbReference type="SAM" id="MobiDB-lite"/>
    </source>
</evidence>
<protein>
    <submittedName>
        <fullName evidence="2">Uncharacterized protein</fullName>
    </submittedName>
</protein>
<evidence type="ECO:0000313" key="2">
    <source>
        <dbReference type="EMBL" id="CAI9531983.1"/>
    </source>
</evidence>
<comment type="caution">
    <text evidence="2">The sequence shown here is derived from an EMBL/GenBank/DDBJ whole genome shotgun (WGS) entry which is preliminary data.</text>
</comment>
<name>A0ABN9ADW3_9NEOB</name>